<organism evidence="1">
    <name type="scientific">Florenciella sp. virus SA2</name>
    <dbReference type="NCBI Taxonomy" id="3240092"/>
    <lineage>
        <taxon>Viruses</taxon>
    </lineage>
</organism>
<sequence length="64" mass="7605">MDQSQNVISNNKEQLIQNLLSLKKLTEKEEKKILLIIEYLEKNMENNLEDFSLMTDIKTLCNYI</sequence>
<accession>A0AB39JBI4</accession>
<protein>
    <submittedName>
        <fullName evidence="1">Uncharacterized protein</fullName>
    </submittedName>
</protein>
<reference evidence="1" key="1">
    <citation type="submission" date="2024-03" db="EMBL/GenBank/DDBJ databases">
        <title>Eukaryotic viruses encode the ribosomal protein eL40.</title>
        <authorList>
            <person name="Thomy J."/>
            <person name="Schvarcz C.R."/>
            <person name="McBeain K.A."/>
            <person name="Edwards K.F."/>
            <person name="Steward G.F."/>
        </authorList>
    </citation>
    <scope>NUCLEOTIDE SEQUENCE</scope>
    <source>
        <strain evidence="1">FloV-SA2</strain>
    </source>
</reference>
<name>A0AB39JBI4_9VIRU</name>
<gene>
    <name evidence="1" type="ORF">FloV-SA2_00221</name>
</gene>
<proteinExistence type="predicted"/>
<evidence type="ECO:0000313" key="1">
    <source>
        <dbReference type="EMBL" id="XDO02040.1"/>
    </source>
</evidence>
<dbReference type="EMBL" id="PP542043">
    <property type="protein sequence ID" value="XDO02040.1"/>
    <property type="molecule type" value="Genomic_DNA"/>
</dbReference>